<protein>
    <submittedName>
        <fullName evidence="2">Golgi SNAP receptor complex member</fullName>
    </submittedName>
</protein>
<dbReference type="OMA" id="CKQKRII"/>
<evidence type="ECO:0000313" key="2">
    <source>
        <dbReference type="EMBL" id="ELQ76867.1"/>
    </source>
</evidence>
<dbReference type="STRING" id="72359.L7K0K0"/>
<dbReference type="InParanoid" id="L7K0K0"/>
<dbReference type="OrthoDB" id="158360at2759"/>
<evidence type="ECO:0000256" key="1">
    <source>
        <dbReference type="SAM" id="Phobius"/>
    </source>
</evidence>
<accession>L7K0K0</accession>
<organism evidence="2 3">
    <name type="scientific">Trachipleistophora hominis</name>
    <name type="common">Microsporidian parasite</name>
    <dbReference type="NCBI Taxonomy" id="72359"/>
    <lineage>
        <taxon>Eukaryota</taxon>
        <taxon>Fungi</taxon>
        <taxon>Fungi incertae sedis</taxon>
        <taxon>Microsporidia</taxon>
        <taxon>Pleistophoridae</taxon>
        <taxon>Trachipleistophora</taxon>
    </lineage>
</organism>
<dbReference type="HOGENOM" id="CLU_1409722_0_0_1"/>
<evidence type="ECO:0000313" key="3">
    <source>
        <dbReference type="Proteomes" id="UP000011185"/>
    </source>
</evidence>
<dbReference type="EMBL" id="JH993810">
    <property type="protein sequence ID" value="ELQ76867.1"/>
    <property type="molecule type" value="Genomic_DNA"/>
</dbReference>
<dbReference type="VEuPathDB" id="MicrosporidiaDB:THOM_0154"/>
<keyword evidence="1" id="KW-0812">Transmembrane</keyword>
<name>L7K0K0_TRAHO</name>
<keyword evidence="3" id="KW-1185">Reference proteome</keyword>
<sequence>MFNSKTLDDIENYIVRIKKDLMVFDINRDDITDMAIEISSLGNMLLDAEKHIGELTDEKDTERLFAYKKTLNELRDQLNELNRLRVSNASFEEISRCSEVDDEQLSESQRFYKRGNEKLDSIISDAVNNLDSLCKQKRIIHKTRNTLQRGKDRIGSGIKTLKSISDRYLNDYYVFMIGLAIIVFFIVVVKVVL</sequence>
<proteinExistence type="predicted"/>
<gene>
    <name evidence="2" type="ORF">THOM_0154</name>
</gene>
<dbReference type="Proteomes" id="UP000011185">
    <property type="component" value="Unassembled WGS sequence"/>
</dbReference>
<reference evidence="2 3" key="1">
    <citation type="journal article" date="2012" name="PLoS Pathog.">
        <title>The genome of the obligate intracellular parasite Trachipleistophora hominis: new insights into microsporidian genome dynamics and reductive evolution.</title>
        <authorList>
            <person name="Heinz E."/>
            <person name="Williams T.A."/>
            <person name="Nakjang S."/>
            <person name="Noel C.J."/>
            <person name="Swan D.C."/>
            <person name="Goldberg A.V."/>
            <person name="Harris S.R."/>
            <person name="Weinmaier T."/>
            <person name="Markert S."/>
            <person name="Becher D."/>
            <person name="Bernhardt J."/>
            <person name="Dagan T."/>
            <person name="Hacker C."/>
            <person name="Lucocq J.M."/>
            <person name="Schweder T."/>
            <person name="Rattei T."/>
            <person name="Hall N."/>
            <person name="Hirt R.P."/>
            <person name="Embley T.M."/>
        </authorList>
    </citation>
    <scope>NUCLEOTIDE SEQUENCE [LARGE SCALE GENOMIC DNA]</scope>
</reference>
<keyword evidence="2" id="KW-0675">Receptor</keyword>
<dbReference type="AlphaFoldDB" id="L7K0K0"/>
<feature type="transmembrane region" description="Helical" evidence="1">
    <location>
        <begin position="172"/>
        <end position="192"/>
    </location>
</feature>
<keyword evidence="1" id="KW-0472">Membrane</keyword>
<keyword evidence="1" id="KW-1133">Transmembrane helix</keyword>